<dbReference type="GO" id="GO:0005737">
    <property type="term" value="C:cytoplasm"/>
    <property type="evidence" value="ECO:0007669"/>
    <property type="project" value="TreeGrafter"/>
</dbReference>
<evidence type="ECO:0000313" key="7">
    <source>
        <dbReference type="Proteomes" id="UP000070444"/>
    </source>
</evidence>
<dbReference type="InterPro" id="IPR004083">
    <property type="entry name" value="Raptor"/>
</dbReference>
<comment type="similarity">
    <text evidence="1">Belongs to the WD repeat RAPTOR family.</text>
</comment>
<feature type="region of interest" description="Disordered" evidence="4">
    <location>
        <begin position="703"/>
        <end position="742"/>
    </location>
</feature>
<dbReference type="GO" id="GO:0009267">
    <property type="term" value="P:cellular response to starvation"/>
    <property type="evidence" value="ECO:0007669"/>
    <property type="project" value="TreeGrafter"/>
</dbReference>
<dbReference type="InterPro" id="IPR011989">
    <property type="entry name" value="ARM-like"/>
</dbReference>
<dbReference type="PANTHER" id="PTHR12848:SF16">
    <property type="entry name" value="REGULATORY-ASSOCIATED PROTEIN OF MTOR"/>
    <property type="match status" value="1"/>
</dbReference>
<feature type="domain" description="Raptor N-terminal CASPase-like" evidence="5">
    <location>
        <begin position="48"/>
        <end position="201"/>
    </location>
</feature>
<name>A0A137PB59_CONC2</name>
<evidence type="ECO:0000313" key="6">
    <source>
        <dbReference type="EMBL" id="KXN72243.1"/>
    </source>
</evidence>
<dbReference type="SUPFAM" id="SSF50978">
    <property type="entry name" value="WD40 repeat-like"/>
    <property type="match status" value="1"/>
</dbReference>
<dbReference type="Gene3D" id="3.40.50.1460">
    <property type="match status" value="1"/>
</dbReference>
<dbReference type="OrthoDB" id="10262360at2759"/>
<dbReference type="GO" id="GO:0031929">
    <property type="term" value="P:TOR signaling"/>
    <property type="evidence" value="ECO:0007669"/>
    <property type="project" value="InterPro"/>
</dbReference>
<dbReference type="SMART" id="SM00320">
    <property type="entry name" value="WD40"/>
    <property type="match status" value="3"/>
</dbReference>
<dbReference type="GO" id="GO:0030307">
    <property type="term" value="P:positive regulation of cell growth"/>
    <property type="evidence" value="ECO:0007669"/>
    <property type="project" value="TreeGrafter"/>
</dbReference>
<dbReference type="InterPro" id="IPR029347">
    <property type="entry name" value="Raptor_N"/>
</dbReference>
<dbReference type="SUPFAM" id="SSF48371">
    <property type="entry name" value="ARM repeat"/>
    <property type="match status" value="1"/>
</dbReference>
<evidence type="ECO:0000256" key="4">
    <source>
        <dbReference type="SAM" id="MobiDB-lite"/>
    </source>
</evidence>
<dbReference type="Proteomes" id="UP000070444">
    <property type="component" value="Unassembled WGS sequence"/>
</dbReference>
<feature type="region of interest" description="Disordered" evidence="4">
    <location>
        <begin position="214"/>
        <end position="254"/>
    </location>
</feature>
<dbReference type="GO" id="GO:0071230">
    <property type="term" value="P:cellular response to amino acid stimulus"/>
    <property type="evidence" value="ECO:0007669"/>
    <property type="project" value="TreeGrafter"/>
</dbReference>
<evidence type="ECO:0000259" key="5">
    <source>
        <dbReference type="SMART" id="SM01302"/>
    </source>
</evidence>
<dbReference type="PANTHER" id="PTHR12848">
    <property type="entry name" value="REGULATORY-ASSOCIATED PROTEIN OF MTOR"/>
    <property type="match status" value="1"/>
</dbReference>
<dbReference type="InterPro" id="IPR036322">
    <property type="entry name" value="WD40_repeat_dom_sf"/>
</dbReference>
<dbReference type="Pfam" id="PF14538">
    <property type="entry name" value="Raptor_N"/>
    <property type="match status" value="1"/>
</dbReference>
<gene>
    <name evidence="6" type="ORF">CONCODRAFT_77908</name>
</gene>
<organism evidence="6 7">
    <name type="scientific">Conidiobolus coronatus (strain ATCC 28846 / CBS 209.66 / NRRL 28638)</name>
    <name type="common">Delacroixia coronata</name>
    <dbReference type="NCBI Taxonomy" id="796925"/>
    <lineage>
        <taxon>Eukaryota</taxon>
        <taxon>Fungi</taxon>
        <taxon>Fungi incertae sedis</taxon>
        <taxon>Zoopagomycota</taxon>
        <taxon>Entomophthoromycotina</taxon>
        <taxon>Entomophthoromycetes</taxon>
        <taxon>Entomophthorales</taxon>
        <taxon>Ancylistaceae</taxon>
        <taxon>Conidiobolus</taxon>
    </lineage>
</organism>
<dbReference type="EMBL" id="KQ964457">
    <property type="protein sequence ID" value="KXN72243.1"/>
    <property type="molecule type" value="Genomic_DNA"/>
</dbReference>
<keyword evidence="3" id="KW-0677">Repeat</keyword>
<keyword evidence="7" id="KW-1185">Reference proteome</keyword>
<evidence type="ECO:0000256" key="3">
    <source>
        <dbReference type="ARBA" id="ARBA00022737"/>
    </source>
</evidence>
<dbReference type="GO" id="GO:0031931">
    <property type="term" value="C:TORC1 complex"/>
    <property type="evidence" value="ECO:0007669"/>
    <property type="project" value="InterPro"/>
</dbReference>
<evidence type="ECO:0000256" key="2">
    <source>
        <dbReference type="ARBA" id="ARBA00022574"/>
    </source>
</evidence>
<dbReference type="OMA" id="TEVCTND"/>
<proteinExistence type="inferred from homology"/>
<dbReference type="Gene3D" id="2.130.10.10">
    <property type="entry name" value="YVTN repeat-like/Quinoprotein amine dehydrogenase"/>
    <property type="match status" value="1"/>
</dbReference>
<sequence>MVMDPTKYYLYFASKRHDSDIRQRINLSKEVKLIKDQKEPLDWRLDRKYRTVAVALVICLNIGTDPPDIVKTVPCATLECWVDPFSQPPDKAKEAIGKNLQQQYEVLQPRAKYKLSADPSLEEVRKLCNGLRRTFEDERILFHYNGHGVPKPTQSGEIWVFNRSYTQYIPVSITDIQNWLGSPSMFVYDCSNAGHIVRAFLRFAQQRDREQNNNYLQSQGGNSSRGSEEYYNTNNKSHTNPKLSNSGSSENGPPPMSECIQFAACEADEVLPSHPYYPADLFTSCLTTPIEVALRLYSLHNPLIKNISVEMVLKLPGRLSDRRTPLGELNWILTSITDTIAWDVLPSSLFQKLFRQDLMVAALFRNFLLADRIFRGLKLHPISVPTLPKTNYHPMWDSWDLALDFCLSQLPKLIQAEENGDPSPYQHSPFFSDQLTAFELWLSRGIHNPQKAPIQLPIVLQVLLSQSHRLRALRLLNEFLDLGRWAVNAALTLKPLLSFIWARLVVVDPSCQVDLTKDQGFMYFVSLLGNPPDGLPNLSEIQAMSAFILSMVCLNHLPGKEACLAKRTLQQTLPHLPDPDPFLRQWSILLLSQLWKDYPEAKWQGLEHQAHEKLIKLLDDGIPEVRAASLYALSTLFESSIDSFEPDERTLTLELRLMVQLVTHSNDGSPLVRNEWIILVSRLISRHFDKFIDVIQEILDSELNPKNNSNTHQSQESKKVDLPRPLTLTAAPPTPIQSSSRSNPESLIYSAIWKLVLCLTVDPVPSVAQSAQKLVDQVHILIINTSNSSTSNWINEALNNRSSTPIPLNSFSPSSSAINLNNQINSVKAPKPKMPASIKRSASFTFRNLWSGTETGDQTKGVASGNNSLGGGSNAAGQLANQFGGATVVVPNPLSSVSQAKFDKNASELDLVLESEYYSWCCEHFLQPQMSPPESEEPGSQTYHERNWRGERNGKVKAEGAASYAQAQTTKWGQELTTIHLDQSPQTYIFHQFEPHLIASDSQNMISVWNWESQRKLNQFTIPLSSEVSKTVTMKLVNEEDETMLMLGNSDGSIKLIKSYWDNSTIEQVSAWRLLNELPSTRRLKNNNNEFIKDIVLEWQQSRGILVAGGEHKSIVLWNASSESQSGLLPTRSTASLVSLTSDHAIGDFIMGGFSDGSVRGYDVRLNPSESMVRCWRDHTSTIVNCHHPKNNQYELITASNDGQIKIFDLRQNKALLEFNNSAPITCASGHDRAPLFACGTENSGAKVYTLQGHTLGTLYHHQATLGMLLGHKATPMSSILFHPRQMVFGATSSTPQIPNSQISLFTWNSNTNSVINP</sequence>
<keyword evidence="2" id="KW-0853">WD repeat</keyword>
<reference evidence="6 7" key="1">
    <citation type="journal article" date="2015" name="Genome Biol. Evol.">
        <title>Phylogenomic analyses indicate that early fungi evolved digesting cell walls of algal ancestors of land plants.</title>
        <authorList>
            <person name="Chang Y."/>
            <person name="Wang S."/>
            <person name="Sekimoto S."/>
            <person name="Aerts A.L."/>
            <person name="Choi C."/>
            <person name="Clum A."/>
            <person name="LaButti K.M."/>
            <person name="Lindquist E.A."/>
            <person name="Yee Ngan C."/>
            <person name="Ohm R.A."/>
            <person name="Salamov A.A."/>
            <person name="Grigoriev I.V."/>
            <person name="Spatafora J.W."/>
            <person name="Berbee M.L."/>
        </authorList>
    </citation>
    <scope>NUCLEOTIDE SEQUENCE [LARGE SCALE GENOMIC DNA]</scope>
    <source>
        <strain evidence="6 7">NRRL 28638</strain>
    </source>
</reference>
<evidence type="ECO:0000256" key="1">
    <source>
        <dbReference type="ARBA" id="ARBA00009257"/>
    </source>
</evidence>
<accession>A0A137PB59</accession>
<dbReference type="SMART" id="SM01302">
    <property type="entry name" value="Raptor_N"/>
    <property type="match status" value="1"/>
</dbReference>
<dbReference type="PRINTS" id="PR01547">
    <property type="entry name" value="YEAST176DUF"/>
</dbReference>
<feature type="compositionally biased region" description="Polar residues" evidence="4">
    <location>
        <begin position="214"/>
        <end position="243"/>
    </location>
</feature>
<dbReference type="Gene3D" id="1.25.10.10">
    <property type="entry name" value="Leucine-rich Repeat Variant"/>
    <property type="match status" value="1"/>
</dbReference>
<protein>
    <recommendedName>
        <fullName evidence="5">Raptor N-terminal CASPase-like domain-containing protein</fullName>
    </recommendedName>
</protein>
<dbReference type="STRING" id="796925.A0A137PB59"/>
<dbReference type="InterPro" id="IPR001680">
    <property type="entry name" value="WD40_rpt"/>
</dbReference>
<dbReference type="GO" id="GO:0010506">
    <property type="term" value="P:regulation of autophagy"/>
    <property type="evidence" value="ECO:0007669"/>
    <property type="project" value="TreeGrafter"/>
</dbReference>
<feature type="compositionally biased region" description="Polar residues" evidence="4">
    <location>
        <begin position="704"/>
        <end position="714"/>
    </location>
</feature>
<dbReference type="InterPro" id="IPR016024">
    <property type="entry name" value="ARM-type_fold"/>
</dbReference>
<dbReference type="GO" id="GO:0030674">
    <property type="term" value="F:protein-macromolecule adaptor activity"/>
    <property type="evidence" value="ECO:0007669"/>
    <property type="project" value="TreeGrafter"/>
</dbReference>
<dbReference type="InterPro" id="IPR015943">
    <property type="entry name" value="WD40/YVTN_repeat-like_dom_sf"/>
</dbReference>